<dbReference type="RefSeq" id="WP_061994754.1">
    <property type="nucleotide sequence ID" value="NZ_JAAGPU010000015.1"/>
</dbReference>
<evidence type="ECO:0000256" key="2">
    <source>
        <dbReference type="PROSITE-ProRule" id="PRU00514"/>
    </source>
</evidence>
<dbReference type="NCBIfam" id="TIGR01796">
    <property type="entry name" value="CM_mono_aroH"/>
    <property type="match status" value="1"/>
</dbReference>
<comment type="catalytic activity">
    <reaction evidence="2">
        <text>chorismate = prephenate</text>
        <dbReference type="Rhea" id="RHEA:13897"/>
        <dbReference type="ChEBI" id="CHEBI:29748"/>
        <dbReference type="ChEBI" id="CHEBI:29934"/>
        <dbReference type="EC" id="5.4.99.5"/>
    </reaction>
</comment>
<keyword evidence="2" id="KW-0028">Amino-acid biosynthesis</keyword>
<gene>
    <name evidence="3" type="primary">aroH</name>
    <name evidence="3" type="ORF">G3M99_09450</name>
</gene>
<keyword evidence="4" id="KW-1185">Reference proteome</keyword>
<dbReference type="Gene3D" id="3.30.1330.40">
    <property type="entry name" value="RutC-like"/>
    <property type="match status" value="1"/>
</dbReference>
<dbReference type="PANTHER" id="PTHR21164">
    <property type="entry name" value="CHORISMATE MUTASE"/>
    <property type="match status" value="1"/>
</dbReference>
<dbReference type="GO" id="GO:0004106">
    <property type="term" value="F:chorismate mutase activity"/>
    <property type="evidence" value="ECO:0007669"/>
    <property type="project" value="UniProtKB-UniRule"/>
</dbReference>
<dbReference type="PANTHER" id="PTHR21164:SF0">
    <property type="entry name" value="CHORISMATE MUTASE AROH"/>
    <property type="match status" value="1"/>
</dbReference>
<sequence>MLSIRGAITIEENTREDIEKNSIELMKRIIEKNNLELCKIKALIFSCTKDITKAYPGAFIRKKFQLNKVSIMHFNEMEVESSLNMCIRVTVISDEEERDVHFVYLKNAEILRLDIKDS</sequence>
<dbReference type="Proteomes" id="UP000481872">
    <property type="component" value="Unassembled WGS sequence"/>
</dbReference>
<keyword evidence="2 3" id="KW-0413">Isomerase</keyword>
<dbReference type="InterPro" id="IPR035959">
    <property type="entry name" value="RutC-like_sf"/>
</dbReference>
<dbReference type="AlphaFoldDB" id="A0A6M0H4B8"/>
<dbReference type="InterPro" id="IPR008243">
    <property type="entry name" value="Chorismate_mutase_AroH"/>
</dbReference>
<dbReference type="SUPFAM" id="SSF55298">
    <property type="entry name" value="YjgF-like"/>
    <property type="match status" value="1"/>
</dbReference>
<keyword evidence="2" id="KW-0057">Aromatic amino acid biosynthesis</keyword>
<dbReference type="PROSITE" id="PS51167">
    <property type="entry name" value="CHORISMATE_MUT_1"/>
    <property type="match status" value="1"/>
</dbReference>
<dbReference type="GO" id="GO:0008652">
    <property type="term" value="P:amino acid biosynthetic process"/>
    <property type="evidence" value="ECO:0007669"/>
    <property type="project" value="UniProtKB-UniRule"/>
</dbReference>
<reference evidence="3 4" key="1">
    <citation type="submission" date="2020-02" db="EMBL/GenBank/DDBJ databases">
        <title>Genome assembly of a novel Clostridium senegalense strain.</title>
        <authorList>
            <person name="Gupta T.B."/>
            <person name="Jauregui R."/>
            <person name="Maclean P."/>
            <person name="Nawarathana A."/>
            <person name="Brightwell G."/>
        </authorList>
    </citation>
    <scope>NUCLEOTIDE SEQUENCE [LARGE SCALE GENOMIC DNA]</scope>
    <source>
        <strain evidence="3 4">AGRFS4</strain>
    </source>
</reference>
<protein>
    <recommendedName>
        <fullName evidence="1 2">chorismate mutase</fullName>
        <ecNumber evidence="1 2">5.4.99.5</ecNumber>
    </recommendedName>
</protein>
<accession>A0A6M0H4B8</accession>
<organism evidence="3 4">
    <name type="scientific">Clostridium senegalense</name>
    <dbReference type="NCBI Taxonomy" id="1465809"/>
    <lineage>
        <taxon>Bacteria</taxon>
        <taxon>Bacillati</taxon>
        <taxon>Bacillota</taxon>
        <taxon>Clostridia</taxon>
        <taxon>Eubacteriales</taxon>
        <taxon>Clostridiaceae</taxon>
        <taxon>Clostridium</taxon>
    </lineage>
</organism>
<evidence type="ECO:0000256" key="1">
    <source>
        <dbReference type="NCBIfam" id="TIGR01796"/>
    </source>
</evidence>
<name>A0A6M0H4B8_9CLOT</name>
<dbReference type="EMBL" id="JAAGPU010000015">
    <property type="protein sequence ID" value="NEU05074.1"/>
    <property type="molecule type" value="Genomic_DNA"/>
</dbReference>
<dbReference type="EC" id="5.4.99.5" evidence="1 2"/>
<dbReference type="GO" id="GO:0046417">
    <property type="term" value="P:chorismate metabolic process"/>
    <property type="evidence" value="ECO:0007669"/>
    <property type="project" value="TreeGrafter"/>
</dbReference>
<dbReference type="Pfam" id="PF07736">
    <property type="entry name" value="CM_1"/>
    <property type="match status" value="1"/>
</dbReference>
<proteinExistence type="predicted"/>
<comment type="caution">
    <text evidence="3">The sequence shown here is derived from an EMBL/GenBank/DDBJ whole genome shotgun (WGS) entry which is preliminary data.</text>
</comment>
<evidence type="ECO:0000313" key="4">
    <source>
        <dbReference type="Proteomes" id="UP000481872"/>
    </source>
</evidence>
<evidence type="ECO:0000313" key="3">
    <source>
        <dbReference type="EMBL" id="NEU05074.1"/>
    </source>
</evidence>
<dbReference type="GO" id="GO:0009073">
    <property type="term" value="P:aromatic amino acid family biosynthetic process"/>
    <property type="evidence" value="ECO:0007669"/>
    <property type="project" value="UniProtKB-UniRule"/>
</dbReference>